<gene>
    <name evidence="2" type="ORF">B9J98_05220</name>
</gene>
<sequence length="308" mass="33857">MFPPCEIMVRDFLPNIRGLVALELRRSGLSQSRIATLLGITQAAVSLYLSKDAAHYKRRLQSIGIPLEEVEKLVKLVSSDLLSSTAKANETFYAFWKGLLSRGLLCGYHRTIYPSLGDCDVCLKAPAYPSVEHAEVLRDLEHAIHALEGSSYFARLIPEVAVNIAMSLKDASSEMDVAAVPGRIVALRDRPKSMSKPEFGASRHMVRVLLRVRAIRDDIRAVMNMKYDEGVESAAKRVGMNVAHTEKGNVVDEEAVIEAVAAAFKKHGELDVVFDRGGVGLEPMTYVFGKSATDVARKALRIARSYIG</sequence>
<feature type="domain" description="Thiamine-phosphate synthase ThiN" evidence="1">
    <location>
        <begin position="139"/>
        <end position="300"/>
    </location>
</feature>
<dbReference type="PANTHER" id="PTHR40730:SF4">
    <property type="entry name" value="TRANSCRIPTIONAL REGULATOR"/>
    <property type="match status" value="1"/>
</dbReference>
<dbReference type="Pfam" id="PF10120">
    <property type="entry name" value="ThiN"/>
    <property type="match status" value="1"/>
</dbReference>
<dbReference type="InterPro" id="IPR019293">
    <property type="entry name" value="ThiN"/>
</dbReference>
<evidence type="ECO:0000313" key="2">
    <source>
        <dbReference type="EMBL" id="PUA31895.1"/>
    </source>
</evidence>
<dbReference type="EMBL" id="NDWU01000012">
    <property type="protein sequence ID" value="PUA31895.1"/>
    <property type="molecule type" value="Genomic_DNA"/>
</dbReference>
<organism evidence="2 3">
    <name type="scientific">Candidatus Terraquivivens tikiterensis</name>
    <dbReference type="NCBI Taxonomy" id="1980982"/>
    <lineage>
        <taxon>Archaea</taxon>
        <taxon>Nitrososphaerota</taxon>
        <taxon>Candidatus Wolframiiraptoraceae</taxon>
        <taxon>Candidatus Terraquivivens</taxon>
    </lineage>
</organism>
<comment type="caution">
    <text evidence="2">The sequence shown here is derived from an EMBL/GenBank/DDBJ whole genome shotgun (WGS) entry which is preliminary data.</text>
</comment>
<dbReference type="SUPFAM" id="SSF53639">
    <property type="entry name" value="AraD/HMP-PK domain-like"/>
    <property type="match status" value="1"/>
</dbReference>
<dbReference type="AlphaFoldDB" id="A0A2R7Y2W5"/>
<dbReference type="PANTHER" id="PTHR40730">
    <property type="entry name" value="TRANSCRIPTIONAL REGULATOR PROTEIN-LIKE PROTEIN"/>
    <property type="match status" value="1"/>
</dbReference>
<accession>A0A2R7Y2W5</accession>
<protein>
    <recommendedName>
        <fullName evidence="1">Thiamine-phosphate synthase ThiN domain-containing protein</fullName>
    </recommendedName>
</protein>
<dbReference type="InterPro" id="IPR036409">
    <property type="entry name" value="Aldolase_II/adducin_N_sf"/>
</dbReference>
<evidence type="ECO:0000259" key="1">
    <source>
        <dbReference type="Pfam" id="PF10120"/>
    </source>
</evidence>
<dbReference type="Gene3D" id="3.40.225.10">
    <property type="entry name" value="Class II aldolase/adducin N-terminal domain"/>
    <property type="match status" value="1"/>
</dbReference>
<evidence type="ECO:0000313" key="3">
    <source>
        <dbReference type="Proteomes" id="UP000244066"/>
    </source>
</evidence>
<dbReference type="Proteomes" id="UP000244066">
    <property type="component" value="Unassembled WGS sequence"/>
</dbReference>
<proteinExistence type="predicted"/>
<name>A0A2R7Y2W5_9ARCH</name>
<reference evidence="2 3" key="1">
    <citation type="submission" date="2017-04" db="EMBL/GenBank/DDBJ databases">
        <title>Draft Aigarchaeota genome from a New Zealand hot spring.</title>
        <authorList>
            <person name="Reysenbach A.-L."/>
            <person name="Donaho J.A."/>
            <person name="Gerhart J."/>
            <person name="Kelley J.F."/>
            <person name="Kouba K."/>
            <person name="Podar M."/>
            <person name="Stott M."/>
        </authorList>
    </citation>
    <scope>NUCLEOTIDE SEQUENCE [LARGE SCALE GENOMIC DNA]</scope>
    <source>
        <strain evidence="2">NZ13_MG1</strain>
    </source>
</reference>